<dbReference type="RefSeq" id="WP_144566798.1">
    <property type="nucleotide sequence ID" value="NZ_VIVN01000010.1"/>
</dbReference>
<dbReference type="Pfam" id="PF06276">
    <property type="entry name" value="FhuF"/>
    <property type="match status" value="1"/>
</dbReference>
<dbReference type="InterPro" id="IPR022770">
    <property type="entry name" value="IucA/IucC-like_C"/>
</dbReference>
<evidence type="ECO:0000313" key="3">
    <source>
        <dbReference type="EMBL" id="TWD97591.1"/>
    </source>
</evidence>
<dbReference type="Pfam" id="PF11575">
    <property type="entry name" value="FhuF_C"/>
    <property type="match status" value="1"/>
</dbReference>
<dbReference type="GO" id="GO:0003824">
    <property type="term" value="F:catalytic activity"/>
    <property type="evidence" value="ECO:0007669"/>
    <property type="project" value="UniProtKB-ARBA"/>
</dbReference>
<dbReference type="AlphaFoldDB" id="A0A561D2A5"/>
<feature type="domain" description="Aerobactin siderophore biosynthesis IucA/IucC-like C-terminal" evidence="1">
    <location>
        <begin position="58"/>
        <end position="201"/>
    </location>
</feature>
<dbReference type="Proteomes" id="UP000319671">
    <property type="component" value="Unassembled WGS sequence"/>
</dbReference>
<keyword evidence="4" id="KW-1185">Reference proteome</keyword>
<dbReference type="GO" id="GO:0051537">
    <property type="term" value="F:2 iron, 2 sulfur cluster binding"/>
    <property type="evidence" value="ECO:0007669"/>
    <property type="project" value="InterPro"/>
</dbReference>
<protein>
    <submittedName>
        <fullName evidence="3">Ferric iron reductase protein FhuF</fullName>
    </submittedName>
</protein>
<reference evidence="3 4" key="1">
    <citation type="submission" date="2019-06" db="EMBL/GenBank/DDBJ databases">
        <title>Sorghum-associated microbial communities from plants grown in Nebraska, USA.</title>
        <authorList>
            <person name="Schachtman D."/>
        </authorList>
    </citation>
    <scope>NUCLEOTIDE SEQUENCE [LARGE SCALE GENOMIC DNA]</scope>
    <source>
        <strain evidence="3 4">2482</strain>
    </source>
</reference>
<evidence type="ECO:0000259" key="2">
    <source>
        <dbReference type="Pfam" id="PF11575"/>
    </source>
</evidence>
<gene>
    <name evidence="3" type="ORF">FB550_110198</name>
</gene>
<dbReference type="EMBL" id="VIVN01000010">
    <property type="protein sequence ID" value="TWD97591.1"/>
    <property type="molecule type" value="Genomic_DNA"/>
</dbReference>
<dbReference type="InterPro" id="IPR024726">
    <property type="entry name" value="FhuF_C"/>
</dbReference>
<evidence type="ECO:0000259" key="1">
    <source>
        <dbReference type="Pfam" id="PF06276"/>
    </source>
</evidence>
<evidence type="ECO:0000313" key="4">
    <source>
        <dbReference type="Proteomes" id="UP000319671"/>
    </source>
</evidence>
<feature type="domain" description="Ferric siderophore reductase C-terminal" evidence="2">
    <location>
        <begin position="221"/>
        <end position="240"/>
    </location>
</feature>
<comment type="caution">
    <text evidence="3">The sequence shown here is derived from an EMBL/GenBank/DDBJ whole genome shotgun (WGS) entry which is preliminary data.</text>
</comment>
<organism evidence="3 4">
    <name type="scientific">Neobacillus bataviensis</name>
    <dbReference type="NCBI Taxonomy" id="220685"/>
    <lineage>
        <taxon>Bacteria</taxon>
        <taxon>Bacillati</taxon>
        <taxon>Bacillota</taxon>
        <taxon>Bacilli</taxon>
        <taxon>Bacillales</taxon>
        <taxon>Bacillaceae</taxon>
        <taxon>Neobacillus</taxon>
    </lineage>
</organism>
<accession>A0A561D2A5</accession>
<proteinExistence type="predicted"/>
<sequence length="265" mass="30478">MVNKVRVEELVHLQKYRFKPELTNSMNVIELLDEVFLQDFLKKLACIIGAPNEKTAASMFIKRYAFVAVMSLYTMTAWNKKMDVSLENLKMEAPEPGKAWLPSISLVDDTLQDWNGENRHKWREEIVSNLFAANIDILINKLANIAGISRLILWENIAVYLFWMYETELKAHKSSNVFDDFTFLLFEGEGPLFGACNLNPLQRFYGDKPNMVKWGNEVRKRNTCCFSYQLQAGKRCKTCPCTQIAMDGRCQNGEGIYCSVRSAAR</sequence>
<name>A0A561D2A5_9BACI</name>